<evidence type="ECO:0000259" key="1">
    <source>
        <dbReference type="Pfam" id="PF00005"/>
    </source>
</evidence>
<gene>
    <name evidence="2" type="ORF">SCODWIG_02574</name>
</gene>
<keyword evidence="3" id="KW-1185">Reference proteome</keyword>
<dbReference type="InterPro" id="IPR050334">
    <property type="entry name" value="Molybdenum_import_ModC"/>
</dbReference>
<sequence length="558" mass="63621">MPSPTTNKPLVSIKNALFAQSLILSKKKTPQYVFPKPINFTINSSKEKWCVWGPSKSKFLNILNGSNYLILPNPKVVQYNKPANINDHTPNNKFHIEYIKFKLPPTTPHLSARFEYFKDEFDQNLSTFVKDIGDTSTRVDYTLSKTDRQIDEAVYNEIMNKLELLDIQDRLVMALSNGQMRRARLARSLLHKPDLCLVDDLYLGLDPHGRSLISKVLNWYSEQAGNGGGCVVTGLRIQDEIPQWCTHIVCCDEVEGIVFQGEIGRLNSEIRDYKTRWLNSSNTRISGTGIGNKTKYTTDDLISTHEWYHEDGNLGKGHETFKMLNYELKDIDVAYRGVPVLKNIHWKIAKGSKWHIRGNNGCGKSTLLSLLTADHPQSWNSKIIVEGKPRKTGNSNYFDINKEISVSSPELHAVALKNREMSVLTCLLSGFNDDSSNNFLVKRASYTNNRMKLIDMYVDYFGVNVPDIESCKFQDLSVSDQKLILFIRCCLKMPKLMILDESFSGMEVDPMLRCHNFLKSWPGTVLVVSHIEEETPEVDHYIRLIKPGEYEIGDVSHD</sequence>
<reference evidence="3" key="1">
    <citation type="submission" date="2018-06" db="EMBL/GenBank/DDBJ databases">
        <authorList>
            <person name="Guldener U."/>
        </authorList>
    </citation>
    <scope>NUCLEOTIDE SEQUENCE [LARGE SCALE GENOMIC DNA]</scope>
    <source>
        <strain evidence="3">UTAD17</strain>
    </source>
</reference>
<protein>
    <recommendedName>
        <fullName evidence="1">ABC transporter domain-containing protein</fullName>
    </recommendedName>
</protein>
<organism evidence="2 3">
    <name type="scientific">Saccharomycodes ludwigii</name>
    <dbReference type="NCBI Taxonomy" id="36035"/>
    <lineage>
        <taxon>Eukaryota</taxon>
        <taxon>Fungi</taxon>
        <taxon>Dikarya</taxon>
        <taxon>Ascomycota</taxon>
        <taxon>Saccharomycotina</taxon>
        <taxon>Saccharomycetes</taxon>
        <taxon>Saccharomycodales</taxon>
        <taxon>Saccharomycodaceae</taxon>
        <taxon>Saccharomycodes</taxon>
    </lineage>
</organism>
<accession>A0A376B7Z9</accession>
<dbReference type="PANTHER" id="PTHR43514">
    <property type="entry name" value="ABC TRANSPORTER I FAMILY MEMBER 10"/>
    <property type="match status" value="1"/>
</dbReference>
<dbReference type="EMBL" id="UFAJ01000462">
    <property type="protein sequence ID" value="SSD60813.1"/>
    <property type="molecule type" value="Genomic_DNA"/>
</dbReference>
<dbReference type="AlphaFoldDB" id="A0A376B7Z9"/>
<evidence type="ECO:0000313" key="2">
    <source>
        <dbReference type="EMBL" id="SSD60813.1"/>
    </source>
</evidence>
<evidence type="ECO:0000313" key="3">
    <source>
        <dbReference type="Proteomes" id="UP000262825"/>
    </source>
</evidence>
<proteinExistence type="predicted"/>
<feature type="domain" description="ABC transporter" evidence="1">
    <location>
        <begin position="341"/>
        <end position="503"/>
    </location>
</feature>
<dbReference type="SUPFAM" id="SSF52540">
    <property type="entry name" value="P-loop containing nucleoside triphosphate hydrolases"/>
    <property type="match status" value="2"/>
</dbReference>
<dbReference type="InterPro" id="IPR003439">
    <property type="entry name" value="ABC_transporter-like_ATP-bd"/>
</dbReference>
<dbReference type="GO" id="GO:0005524">
    <property type="term" value="F:ATP binding"/>
    <property type="evidence" value="ECO:0007669"/>
    <property type="project" value="InterPro"/>
</dbReference>
<dbReference type="GO" id="GO:0005739">
    <property type="term" value="C:mitochondrion"/>
    <property type="evidence" value="ECO:0007669"/>
    <property type="project" value="TreeGrafter"/>
</dbReference>
<name>A0A376B7Z9_9ASCO</name>
<dbReference type="PANTHER" id="PTHR43514:SF4">
    <property type="entry name" value="ABC TRANSPORTER I FAMILY MEMBER 10"/>
    <property type="match status" value="1"/>
</dbReference>
<dbReference type="VEuPathDB" id="FungiDB:SCODWIG_02574"/>
<dbReference type="InterPro" id="IPR027417">
    <property type="entry name" value="P-loop_NTPase"/>
</dbReference>
<dbReference type="GO" id="GO:0016887">
    <property type="term" value="F:ATP hydrolysis activity"/>
    <property type="evidence" value="ECO:0007669"/>
    <property type="project" value="InterPro"/>
</dbReference>
<feature type="domain" description="ABC transporter" evidence="1">
    <location>
        <begin position="107"/>
        <end position="200"/>
    </location>
</feature>
<dbReference type="Pfam" id="PF00005">
    <property type="entry name" value="ABC_tran"/>
    <property type="match status" value="2"/>
</dbReference>
<dbReference type="CDD" id="cd00267">
    <property type="entry name" value="ABC_ATPase"/>
    <property type="match status" value="1"/>
</dbReference>
<dbReference type="Proteomes" id="UP000262825">
    <property type="component" value="Unassembled WGS sequence"/>
</dbReference>
<dbReference type="Gene3D" id="3.40.50.300">
    <property type="entry name" value="P-loop containing nucleotide triphosphate hydrolases"/>
    <property type="match status" value="2"/>
</dbReference>